<protein>
    <recommendedName>
        <fullName evidence="4">ABC transporter permease</fullName>
    </recommendedName>
</protein>
<feature type="transmembrane region" description="Helical" evidence="1">
    <location>
        <begin position="43"/>
        <end position="64"/>
    </location>
</feature>
<keyword evidence="1" id="KW-0812">Transmembrane</keyword>
<proteinExistence type="predicted"/>
<reference evidence="2 3" key="1">
    <citation type="submission" date="2015-11" db="EMBL/GenBank/DDBJ databases">
        <title>Genome Sequence of Bacillus simplex strain VanAntwerpen2.</title>
        <authorList>
            <person name="Couger M.B."/>
        </authorList>
    </citation>
    <scope>NUCLEOTIDE SEQUENCE [LARGE SCALE GENOMIC DNA]</scope>
    <source>
        <strain evidence="2 3">VanAntwerpen02</strain>
    </source>
</reference>
<dbReference type="Proteomes" id="UP000064189">
    <property type="component" value="Unassembled WGS sequence"/>
</dbReference>
<organism evidence="2 3">
    <name type="scientific">Peribacillus simplex</name>
    <dbReference type="NCBI Taxonomy" id="1478"/>
    <lineage>
        <taxon>Bacteria</taxon>
        <taxon>Bacillati</taxon>
        <taxon>Bacillota</taxon>
        <taxon>Bacilli</taxon>
        <taxon>Bacillales</taxon>
        <taxon>Bacillaceae</taxon>
        <taxon>Peribacillus</taxon>
    </lineage>
</organism>
<comment type="caution">
    <text evidence="2">The sequence shown here is derived from an EMBL/GenBank/DDBJ whole genome shotgun (WGS) entry which is preliminary data.</text>
</comment>
<keyword evidence="1" id="KW-0472">Membrane</keyword>
<name>A0A109N033_9BACI</name>
<accession>A0A109N033</accession>
<evidence type="ECO:0000313" key="3">
    <source>
        <dbReference type="Proteomes" id="UP000064189"/>
    </source>
</evidence>
<evidence type="ECO:0000256" key="1">
    <source>
        <dbReference type="SAM" id="Phobius"/>
    </source>
</evidence>
<evidence type="ECO:0008006" key="4">
    <source>
        <dbReference type="Google" id="ProtNLM"/>
    </source>
</evidence>
<gene>
    <name evidence="2" type="ORF">AS888_15490</name>
</gene>
<feature type="transmembrane region" description="Helical" evidence="1">
    <location>
        <begin position="7"/>
        <end position="31"/>
    </location>
</feature>
<keyword evidence="3" id="KW-1185">Reference proteome</keyword>
<sequence>MTNKLKLTYIVLFVLLPVLYLVSSFIIRYLLQGGEFSLLFSDNFGILGIYYVLVSIIFMIATNIKNVSLKDM</sequence>
<dbReference type="AlphaFoldDB" id="A0A109N033"/>
<keyword evidence="1" id="KW-1133">Transmembrane helix</keyword>
<dbReference type="EMBL" id="LNNH01000012">
    <property type="protein sequence ID" value="KWW21023.1"/>
    <property type="molecule type" value="Genomic_DNA"/>
</dbReference>
<evidence type="ECO:0000313" key="2">
    <source>
        <dbReference type="EMBL" id="KWW21023.1"/>
    </source>
</evidence>